<dbReference type="Gene3D" id="3.30.110.40">
    <property type="entry name" value="TusA-like domain"/>
    <property type="match status" value="1"/>
</dbReference>
<organism evidence="3 4">
    <name type="scientific">Anaerobiospirillum thomasii</name>
    <dbReference type="NCBI Taxonomy" id="179995"/>
    <lineage>
        <taxon>Bacteria</taxon>
        <taxon>Pseudomonadati</taxon>
        <taxon>Pseudomonadota</taxon>
        <taxon>Gammaproteobacteria</taxon>
        <taxon>Aeromonadales</taxon>
        <taxon>Succinivibrionaceae</taxon>
        <taxon>Anaerobiospirillum</taxon>
    </lineage>
</organism>
<dbReference type="PANTHER" id="PTHR33279">
    <property type="entry name" value="SULFUR CARRIER PROTEIN YEDF-RELATED"/>
    <property type="match status" value="1"/>
</dbReference>
<evidence type="ECO:0000313" key="3">
    <source>
        <dbReference type="EMBL" id="SPT69188.1"/>
    </source>
</evidence>
<dbReference type="OrthoDB" id="9797352at2"/>
<gene>
    <name evidence="3" type="primary">tusA</name>
    <name evidence="3" type="ORF">NCTC13093_00551</name>
</gene>
<dbReference type="SUPFAM" id="SSF64307">
    <property type="entry name" value="SirA-like"/>
    <property type="match status" value="1"/>
</dbReference>
<dbReference type="InterPro" id="IPR036868">
    <property type="entry name" value="TusA-like_sf"/>
</dbReference>
<reference evidence="3 4" key="1">
    <citation type="submission" date="2018-06" db="EMBL/GenBank/DDBJ databases">
        <authorList>
            <consortium name="Pathogen Informatics"/>
            <person name="Doyle S."/>
        </authorList>
    </citation>
    <scope>NUCLEOTIDE SEQUENCE [LARGE SCALE GENOMIC DNA]</scope>
    <source>
        <strain evidence="3 4">NCTC13093</strain>
    </source>
</reference>
<dbReference type="InterPro" id="IPR001455">
    <property type="entry name" value="TusA-like"/>
</dbReference>
<dbReference type="RefSeq" id="WP_113743374.1">
    <property type="nucleotide sequence ID" value="NZ_UAPU01000007.1"/>
</dbReference>
<dbReference type="AlphaFoldDB" id="A0A2X0X114"/>
<dbReference type="Proteomes" id="UP000250086">
    <property type="component" value="Unassembled WGS sequence"/>
</dbReference>
<evidence type="ECO:0000313" key="4">
    <source>
        <dbReference type="Proteomes" id="UP000250086"/>
    </source>
</evidence>
<dbReference type="NCBIfam" id="NF001423">
    <property type="entry name" value="PRK00299.1"/>
    <property type="match status" value="1"/>
</dbReference>
<evidence type="ECO:0000259" key="2">
    <source>
        <dbReference type="Pfam" id="PF01206"/>
    </source>
</evidence>
<dbReference type="GO" id="GO:0016740">
    <property type="term" value="F:transferase activity"/>
    <property type="evidence" value="ECO:0007669"/>
    <property type="project" value="UniProtKB-KW"/>
</dbReference>
<feature type="domain" description="UPF0033" evidence="2">
    <location>
        <begin position="6"/>
        <end position="72"/>
    </location>
</feature>
<dbReference type="EC" id="2.8.1.-" evidence="3"/>
<protein>
    <submittedName>
        <fullName evidence="3">Sulfurtransferase TusA</fullName>
        <ecNumber evidence="3">2.8.1.-</ecNumber>
    </submittedName>
</protein>
<accession>A0A2X0X114</accession>
<dbReference type="PANTHER" id="PTHR33279:SF2">
    <property type="entry name" value="SULFUR CARRIER PROTEIN TUSA"/>
    <property type="match status" value="1"/>
</dbReference>
<keyword evidence="4" id="KW-1185">Reference proteome</keyword>
<evidence type="ECO:0000256" key="1">
    <source>
        <dbReference type="ARBA" id="ARBA00008984"/>
    </source>
</evidence>
<dbReference type="Pfam" id="PF01206">
    <property type="entry name" value="TusA"/>
    <property type="match status" value="1"/>
</dbReference>
<comment type="similarity">
    <text evidence="1">Belongs to the sulfur carrier protein TusA family.</text>
</comment>
<name>A0A2X0X114_9GAMM</name>
<keyword evidence="3" id="KW-0808">Transferase</keyword>
<sequence length="74" mass="8536">MNNFFLDCLGLRCPDPLTMIRSKMRTLNIGDTLEVLSDDPVSQRDIPAYCKFMGHELTQGCDNNQYKYNITKCK</sequence>
<dbReference type="EMBL" id="UAPV01000001">
    <property type="protein sequence ID" value="SPT69188.1"/>
    <property type="molecule type" value="Genomic_DNA"/>
</dbReference>
<proteinExistence type="inferred from homology"/>